<evidence type="ECO:0000313" key="3">
    <source>
        <dbReference type="EMBL" id="WAQ69867.1"/>
    </source>
</evidence>
<keyword evidence="2" id="KW-0732">Signal</keyword>
<dbReference type="EMBL" id="OM811286">
    <property type="protein sequence ID" value="WAQ69868.1"/>
    <property type="molecule type" value="mRNA"/>
</dbReference>
<feature type="compositionally biased region" description="Polar residues" evidence="1">
    <location>
        <begin position="59"/>
        <end position="70"/>
    </location>
</feature>
<feature type="compositionally biased region" description="Basic and acidic residues" evidence="1">
    <location>
        <begin position="80"/>
        <end position="90"/>
    </location>
</feature>
<evidence type="ECO:0000256" key="2">
    <source>
        <dbReference type="SAM" id="SignalP"/>
    </source>
</evidence>
<accession>A0A9E9FVK1</accession>
<feature type="signal peptide" evidence="2">
    <location>
        <begin position="1"/>
        <end position="20"/>
    </location>
</feature>
<name>A0A9E9FVK1_RHYFE</name>
<dbReference type="GO" id="GO:0005576">
    <property type="term" value="C:extracellular region"/>
    <property type="evidence" value="ECO:0007669"/>
    <property type="project" value="InterPro"/>
</dbReference>
<dbReference type="Pfam" id="PF06286">
    <property type="entry name" value="Coleoptericin"/>
    <property type="match status" value="1"/>
</dbReference>
<proteinExistence type="evidence at transcript level"/>
<dbReference type="GO" id="GO:0042742">
    <property type="term" value="P:defense response to bacterium"/>
    <property type="evidence" value="ECO:0007669"/>
    <property type="project" value="InterPro"/>
</dbReference>
<feature type="region of interest" description="Disordered" evidence="1">
    <location>
        <begin position="22"/>
        <end position="133"/>
    </location>
</feature>
<evidence type="ECO:0000313" key="4">
    <source>
        <dbReference type="EMBL" id="WAQ69868.1"/>
    </source>
</evidence>
<evidence type="ECO:0000256" key="1">
    <source>
        <dbReference type="SAM" id="MobiDB-lite"/>
    </source>
</evidence>
<feature type="chain" id="PRO_5038282342" evidence="2">
    <location>
        <begin position="21"/>
        <end position="133"/>
    </location>
</feature>
<dbReference type="AlphaFoldDB" id="A0A9E9FVK1"/>
<dbReference type="InterPro" id="IPR009382">
    <property type="entry name" value="Coleoptericin"/>
</dbReference>
<organism evidence="4">
    <name type="scientific">Rhynchophorus ferrugineus</name>
    <name type="common">Red palm weevil</name>
    <name type="synonym">Curculio ferrugineus</name>
    <dbReference type="NCBI Taxonomy" id="354439"/>
    <lineage>
        <taxon>Eukaryota</taxon>
        <taxon>Metazoa</taxon>
        <taxon>Ecdysozoa</taxon>
        <taxon>Arthropoda</taxon>
        <taxon>Hexapoda</taxon>
        <taxon>Insecta</taxon>
        <taxon>Pterygota</taxon>
        <taxon>Neoptera</taxon>
        <taxon>Endopterygota</taxon>
        <taxon>Coleoptera</taxon>
        <taxon>Polyphaga</taxon>
        <taxon>Cucujiformia</taxon>
        <taxon>Curculionidae</taxon>
        <taxon>Dryophthorinae</taxon>
        <taxon>Rhynchophorus</taxon>
    </lineage>
</organism>
<dbReference type="EMBL" id="OM811285">
    <property type="protein sequence ID" value="WAQ69867.1"/>
    <property type="molecule type" value="mRNA"/>
</dbReference>
<reference evidence="4" key="1">
    <citation type="submission" date="2022-02" db="EMBL/GenBank/DDBJ databases">
        <authorList>
            <person name="Hussain A."/>
        </authorList>
    </citation>
    <scope>NUCLEOTIDE SEQUENCE</scope>
    <source>
        <strain evidence="3">TRINITY_DN12068_c0_g1_i1</strain>
        <strain evidence="4">TRINITY_DN12068_c0_g1_i2</strain>
    </source>
</reference>
<protein>
    <submittedName>
        <fullName evidence="4">Coleoptericin</fullName>
    </submittedName>
</protein>
<sequence>MRKIAFLFACFVALYATVSATWKPTEPRGGGSSGPFIPTQSTGPYNPNPRYTRFKRFVPSNQHNPSSNPAQIPHTPGWEVKPDIGRDQRGNTRAQVEVQHHGDNHDFNAGYGSNIRGPDGHRESWHAGGRIRW</sequence>